<dbReference type="PANTHER" id="PTHR43791:SF55">
    <property type="entry name" value="TRANSPORTER, PUTATIVE (AFU_ORTHOLOGUE AFUA_6G01820)-RELATED"/>
    <property type="match status" value="1"/>
</dbReference>
<feature type="transmembrane region" description="Helical" evidence="7">
    <location>
        <begin position="377"/>
        <end position="397"/>
    </location>
</feature>
<dbReference type="GO" id="GO:0016020">
    <property type="term" value="C:membrane"/>
    <property type="evidence" value="ECO:0007669"/>
    <property type="project" value="UniProtKB-SubCell"/>
</dbReference>
<keyword evidence="2" id="KW-0813">Transport</keyword>
<dbReference type="PANTHER" id="PTHR43791">
    <property type="entry name" value="PERMEASE-RELATED"/>
    <property type="match status" value="1"/>
</dbReference>
<dbReference type="InterPro" id="IPR011701">
    <property type="entry name" value="MFS"/>
</dbReference>
<evidence type="ECO:0000256" key="2">
    <source>
        <dbReference type="ARBA" id="ARBA00022448"/>
    </source>
</evidence>
<dbReference type="InterPro" id="IPR036259">
    <property type="entry name" value="MFS_trans_sf"/>
</dbReference>
<feature type="compositionally biased region" description="Basic and acidic residues" evidence="6">
    <location>
        <begin position="603"/>
        <end position="615"/>
    </location>
</feature>
<feature type="domain" description="Major facilitator superfamily (MFS) profile" evidence="8">
    <location>
        <begin position="76"/>
        <end position="499"/>
    </location>
</feature>
<feature type="transmembrane region" description="Helical" evidence="7">
    <location>
        <begin position="72"/>
        <end position="89"/>
    </location>
</feature>
<evidence type="ECO:0000256" key="5">
    <source>
        <dbReference type="ARBA" id="ARBA00023136"/>
    </source>
</evidence>
<reference evidence="9" key="1">
    <citation type="submission" date="2022-10" db="EMBL/GenBank/DDBJ databases">
        <title>Tapping the CABI collections for fungal endophytes: first genome assemblies for Collariella, Neodidymelliopsis, Ascochyta clinopodiicola, Didymella pomorum, Didymosphaeria variabile, Neocosmospora piperis and Neocucurbitaria cava.</title>
        <authorList>
            <person name="Hill R."/>
        </authorList>
    </citation>
    <scope>NUCLEOTIDE SEQUENCE</scope>
    <source>
        <strain evidence="9">IMI 356814</strain>
    </source>
</reference>
<dbReference type="FunFam" id="1.20.1250.20:FF:000556">
    <property type="entry name" value="MFS transporter, putative (AFU_orthologue AFUA_1G17530)"/>
    <property type="match status" value="1"/>
</dbReference>
<evidence type="ECO:0000256" key="6">
    <source>
        <dbReference type="SAM" id="MobiDB-lite"/>
    </source>
</evidence>
<dbReference type="GO" id="GO:0022857">
    <property type="term" value="F:transmembrane transporter activity"/>
    <property type="evidence" value="ECO:0007669"/>
    <property type="project" value="InterPro"/>
</dbReference>
<feature type="transmembrane region" description="Helical" evidence="7">
    <location>
        <begin position="247"/>
        <end position="266"/>
    </location>
</feature>
<comment type="caution">
    <text evidence="9">The sequence shown here is derived from an EMBL/GenBank/DDBJ whole genome shotgun (WGS) entry which is preliminary data.</text>
</comment>
<dbReference type="AlphaFoldDB" id="A0A9W8YCB3"/>
<feature type="transmembrane region" description="Helical" evidence="7">
    <location>
        <begin position="409"/>
        <end position="429"/>
    </location>
</feature>
<keyword evidence="5 7" id="KW-0472">Membrane</keyword>
<evidence type="ECO:0000259" key="8">
    <source>
        <dbReference type="PROSITE" id="PS50850"/>
    </source>
</evidence>
<feature type="compositionally biased region" description="Gly residues" evidence="6">
    <location>
        <begin position="547"/>
        <end position="593"/>
    </location>
</feature>
<dbReference type="EMBL" id="JAPEUY010000005">
    <property type="protein sequence ID" value="KAJ4373181.1"/>
    <property type="molecule type" value="Genomic_DNA"/>
</dbReference>
<feature type="transmembrane region" description="Helical" evidence="7">
    <location>
        <begin position="216"/>
        <end position="235"/>
    </location>
</feature>
<evidence type="ECO:0000256" key="4">
    <source>
        <dbReference type="ARBA" id="ARBA00022989"/>
    </source>
</evidence>
<gene>
    <name evidence="9" type="ORF">N0V83_003473</name>
</gene>
<feature type="transmembrane region" description="Helical" evidence="7">
    <location>
        <begin position="124"/>
        <end position="142"/>
    </location>
</feature>
<accession>A0A9W8YCB3</accession>
<feature type="transmembrane region" description="Helical" evidence="7">
    <location>
        <begin position="154"/>
        <end position="172"/>
    </location>
</feature>
<evidence type="ECO:0000313" key="9">
    <source>
        <dbReference type="EMBL" id="KAJ4373181.1"/>
    </source>
</evidence>
<dbReference type="PROSITE" id="PS50850">
    <property type="entry name" value="MFS"/>
    <property type="match status" value="1"/>
</dbReference>
<organism evidence="9 10">
    <name type="scientific">Neocucurbitaria cava</name>
    <dbReference type="NCBI Taxonomy" id="798079"/>
    <lineage>
        <taxon>Eukaryota</taxon>
        <taxon>Fungi</taxon>
        <taxon>Dikarya</taxon>
        <taxon>Ascomycota</taxon>
        <taxon>Pezizomycotina</taxon>
        <taxon>Dothideomycetes</taxon>
        <taxon>Pleosporomycetidae</taxon>
        <taxon>Pleosporales</taxon>
        <taxon>Pleosporineae</taxon>
        <taxon>Cucurbitariaceae</taxon>
        <taxon>Neocucurbitaria</taxon>
    </lineage>
</organism>
<dbReference type="SUPFAM" id="SSF103473">
    <property type="entry name" value="MFS general substrate transporter"/>
    <property type="match status" value="1"/>
</dbReference>
<feature type="transmembrane region" description="Helical" evidence="7">
    <location>
        <begin position="441"/>
        <end position="461"/>
    </location>
</feature>
<feature type="transmembrane region" description="Helical" evidence="7">
    <location>
        <begin position="184"/>
        <end position="204"/>
    </location>
</feature>
<evidence type="ECO:0000256" key="7">
    <source>
        <dbReference type="SAM" id="Phobius"/>
    </source>
</evidence>
<feature type="transmembrane region" description="Helical" evidence="7">
    <location>
        <begin position="314"/>
        <end position="338"/>
    </location>
</feature>
<evidence type="ECO:0000313" key="10">
    <source>
        <dbReference type="Proteomes" id="UP001140560"/>
    </source>
</evidence>
<keyword evidence="10" id="KW-1185">Reference proteome</keyword>
<feature type="transmembrane region" description="Helical" evidence="7">
    <location>
        <begin position="350"/>
        <end position="370"/>
    </location>
</feature>
<dbReference type="InterPro" id="IPR020846">
    <property type="entry name" value="MFS_dom"/>
</dbReference>
<feature type="region of interest" description="Disordered" evidence="6">
    <location>
        <begin position="526"/>
        <end position="615"/>
    </location>
</feature>
<keyword evidence="3 7" id="KW-0812">Transmembrane</keyword>
<sequence length="615" mass="65952">MATTVHHDEEKSYSQQPAAGATALPLDNTTAHHDPESGASSLSLDKDEAIGLVGEHAREIDPEVEARVLKKIDWFLIPAMIVGYGLVYYDKAILGSAVLFGMTKDLSLSITTPTTPPKTDTSRLSWATSLFYFGMLAGLYPMTFALQRFNLGRILGGVVLVWAIICMLTAAVTTHQGLYAQRFFLGFVESVIPTGFMCIVSGYYTQDEQALRQSWWFSSTGLFTIIGGALNYGFAQITGGSLKRWQYIYLLAGCLTFLFGLWCFAIPNSPISAWFLSKEERVVAVERLRRGQTGVRCRKIKTAQLKEAALDVKLWLVFVLMASAYTVNGAVSGFGPLIVSTFGWSTLESILWQFPLGGLCLFAILLCGYLSSRVPNIRLILLVVNCLPVIAGCAMIWKSKWTYHAGAPVAGYSIIGTFGAVVSQTIVIGMSNVAGATKKSAMAAAIFVAYCVGNIVGPQLIKSQQKADHYPELWTGLIICYCITIAAAVALYFVLWRENKKRDGMPVDEAERDKLAFMDLTDKENPYFRHGARSPQQGSDVEEGGGEEGVGGGGEEGGEGGVGGGDEGGGAGGGGGGAAGGAEGGEEGVVGGGRGEREEEEPREARVEGVRARLV</sequence>
<proteinExistence type="predicted"/>
<feature type="transmembrane region" description="Helical" evidence="7">
    <location>
        <begin position="473"/>
        <end position="495"/>
    </location>
</feature>
<dbReference type="Proteomes" id="UP001140560">
    <property type="component" value="Unassembled WGS sequence"/>
</dbReference>
<comment type="subcellular location">
    <subcellularLocation>
        <location evidence="1">Membrane</location>
        <topology evidence="1">Multi-pass membrane protein</topology>
    </subcellularLocation>
</comment>
<dbReference type="OrthoDB" id="1932925at2759"/>
<name>A0A9W8YCB3_9PLEO</name>
<evidence type="ECO:0000256" key="3">
    <source>
        <dbReference type="ARBA" id="ARBA00022692"/>
    </source>
</evidence>
<evidence type="ECO:0000256" key="1">
    <source>
        <dbReference type="ARBA" id="ARBA00004141"/>
    </source>
</evidence>
<keyword evidence="4 7" id="KW-1133">Transmembrane helix</keyword>
<dbReference type="Gene3D" id="1.20.1250.20">
    <property type="entry name" value="MFS general substrate transporter like domains"/>
    <property type="match status" value="1"/>
</dbReference>
<protein>
    <recommendedName>
        <fullName evidence="8">Major facilitator superfamily (MFS) profile domain-containing protein</fullName>
    </recommendedName>
</protein>
<dbReference type="Pfam" id="PF07690">
    <property type="entry name" value="MFS_1"/>
    <property type="match status" value="1"/>
</dbReference>